<dbReference type="EMBL" id="LR796252">
    <property type="protein sequence ID" value="CAB4131785.1"/>
    <property type="molecule type" value="Genomic_DNA"/>
</dbReference>
<gene>
    <name evidence="2" type="ORF">UFOVP131_56</name>
</gene>
<sequence>MVAPRGRGRPAKINSQAEQLSKALNFVASATEGNDPQNFKAYVRLEGNMAVASTGQITAGHPIAEELKLCPHLERLKLSLLKCGKTLVLTETPTGQLSVKGDKLRAVVPCVPAHDMPVFLPDQPVAVVDDRLKEAFKGCGILASEAGERVVEASLLLEANTCTGTNGYAMLQFWHGIDLPPHMVLPKAFTAAIAKAEGTLTGFGFSWDNTLNKPGSITLWFEGGSWLKTQCYSDRWPDVARILDIQSFPADVPAGLFDAVEAVEKFSDDKVPSVFFAENKVMSHPSPEIGAQWEVPGLPAGKRFNSKMFRQAGPFVNSIDLTTYADKAVFFGGSDTAPVRGVIMGMTGGVVAAEPPQGTGAENYAHGGGDSGWNAPEGGSHMTGDPSDDMEDGSAEDGFNANPGWG</sequence>
<name>A0A6J5LCJ2_9CAUD</name>
<accession>A0A6J5LCJ2</accession>
<feature type="compositionally biased region" description="Acidic residues" evidence="1">
    <location>
        <begin position="386"/>
        <end position="395"/>
    </location>
</feature>
<evidence type="ECO:0000256" key="1">
    <source>
        <dbReference type="SAM" id="MobiDB-lite"/>
    </source>
</evidence>
<organism evidence="2">
    <name type="scientific">uncultured Caudovirales phage</name>
    <dbReference type="NCBI Taxonomy" id="2100421"/>
    <lineage>
        <taxon>Viruses</taxon>
        <taxon>Duplodnaviria</taxon>
        <taxon>Heunggongvirae</taxon>
        <taxon>Uroviricota</taxon>
        <taxon>Caudoviricetes</taxon>
        <taxon>Peduoviridae</taxon>
        <taxon>Maltschvirus</taxon>
        <taxon>Maltschvirus maltsch</taxon>
    </lineage>
</organism>
<protein>
    <submittedName>
        <fullName evidence="2">Uncharacterized protein</fullName>
    </submittedName>
</protein>
<evidence type="ECO:0000313" key="2">
    <source>
        <dbReference type="EMBL" id="CAB4131785.1"/>
    </source>
</evidence>
<reference evidence="2" key="1">
    <citation type="submission" date="2020-04" db="EMBL/GenBank/DDBJ databases">
        <authorList>
            <person name="Chiriac C."/>
            <person name="Salcher M."/>
            <person name="Ghai R."/>
            <person name="Kavagutti S V."/>
        </authorList>
    </citation>
    <scope>NUCLEOTIDE SEQUENCE</scope>
</reference>
<feature type="region of interest" description="Disordered" evidence="1">
    <location>
        <begin position="354"/>
        <end position="406"/>
    </location>
</feature>
<proteinExistence type="predicted"/>